<dbReference type="OrthoDB" id="1491239at2"/>
<reference evidence="3" key="1">
    <citation type="submission" date="2016-10" db="EMBL/GenBank/DDBJ databases">
        <authorList>
            <person name="Varghese N."/>
            <person name="Submissions S."/>
        </authorList>
    </citation>
    <scope>NUCLEOTIDE SEQUENCE [LARGE SCALE GENOMIC DNA]</scope>
    <source>
        <strain evidence="3">DSM 26542</strain>
    </source>
</reference>
<protein>
    <recommendedName>
        <fullName evidence="4">Long-chain fatty acid transport protein</fullName>
    </recommendedName>
</protein>
<feature type="chain" id="PRO_5017265451" description="Long-chain fatty acid transport protein" evidence="1">
    <location>
        <begin position="20"/>
        <end position="417"/>
    </location>
</feature>
<accession>A0A1I3NP51</accession>
<dbReference type="Proteomes" id="UP000243887">
    <property type="component" value="Unassembled WGS sequence"/>
</dbReference>
<feature type="signal peptide" evidence="1">
    <location>
        <begin position="1"/>
        <end position="19"/>
    </location>
</feature>
<evidence type="ECO:0000313" key="2">
    <source>
        <dbReference type="EMBL" id="SFJ11061.1"/>
    </source>
</evidence>
<evidence type="ECO:0008006" key="4">
    <source>
        <dbReference type="Google" id="ProtNLM"/>
    </source>
</evidence>
<dbReference type="AlphaFoldDB" id="A0A1I3NP51"/>
<keyword evidence="1" id="KW-0732">Signal</keyword>
<dbReference type="STRING" id="1150112.SAMN04487893_103153"/>
<dbReference type="Gene3D" id="2.40.160.60">
    <property type="entry name" value="Outer membrane protein transport protein (OMPP1/FadL/TodX)"/>
    <property type="match status" value="1"/>
</dbReference>
<evidence type="ECO:0000313" key="3">
    <source>
        <dbReference type="Proteomes" id="UP000243887"/>
    </source>
</evidence>
<dbReference type="RefSeq" id="WP_090678236.1">
    <property type="nucleotide sequence ID" value="NZ_FORU01000003.1"/>
</dbReference>
<keyword evidence="3" id="KW-1185">Reference proteome</keyword>
<proteinExistence type="predicted"/>
<evidence type="ECO:0000256" key="1">
    <source>
        <dbReference type="SAM" id="SignalP"/>
    </source>
</evidence>
<dbReference type="SUPFAM" id="SSF56935">
    <property type="entry name" value="Porins"/>
    <property type="match status" value="1"/>
</dbReference>
<dbReference type="EMBL" id="FORU01000003">
    <property type="protein sequence ID" value="SFJ11061.1"/>
    <property type="molecule type" value="Genomic_DNA"/>
</dbReference>
<name>A0A1I3NP51_9FLAO</name>
<organism evidence="2 3">
    <name type="scientific">Myroides guanonis</name>
    <dbReference type="NCBI Taxonomy" id="1150112"/>
    <lineage>
        <taxon>Bacteria</taxon>
        <taxon>Pseudomonadati</taxon>
        <taxon>Bacteroidota</taxon>
        <taxon>Flavobacteriia</taxon>
        <taxon>Flavobacteriales</taxon>
        <taxon>Flavobacteriaceae</taxon>
        <taxon>Myroides</taxon>
    </lineage>
</organism>
<sequence>MIKKIFLSLSLLVGTTAIAQQGTASPYSFYGVGDINSNNTNEYKAMGGMSVYSDSIHINLNNPASYSKLKLTTFSIGTTFKNYTLKSSDATEKANRASIDYLALGLPLGKFGVSFGLLPYSATGYKINSLKEVNGQKHSTQFNGDGGINKVFAGVAYSILPNLQFGIDMGYNFGQIDNKTTVFVIDNGDDYFIPNGTSEVKSSEYSGVTINTGLQYSGKLKNYDWSASLTYSPETKLNTNNRTVLSIINYNNTVLERKTTEENTIKTINPSSLSAGLGIGKEHKWFVGAEFTQTQTNKLNQNNVFKNANYEDSQRYSIGGFYIPKYNSFTSYFDRIVYRGGFRYENTGLILNDQAINDYAFSLGAGFPIGRNLTNLNIGVEYGQKGTNKNNLIKENYFNLSVGVSLNDLWFVKRKFE</sequence>
<gene>
    <name evidence="2" type="ORF">SAMN04487893_103153</name>
</gene>